<dbReference type="GO" id="GO:0044780">
    <property type="term" value="P:bacterial-type flagellum assembly"/>
    <property type="evidence" value="ECO:0007669"/>
    <property type="project" value="InterPro"/>
</dbReference>
<gene>
    <name evidence="6" type="ORF">ABW02_24445</name>
</gene>
<keyword evidence="3" id="KW-0963">Cytoplasm</keyword>
<dbReference type="NCBIfam" id="TIGR00208">
    <property type="entry name" value="fliS"/>
    <property type="match status" value="1"/>
</dbReference>
<dbReference type="Proteomes" id="UP000036045">
    <property type="component" value="Unassembled WGS sequence"/>
</dbReference>
<evidence type="ECO:0000256" key="5">
    <source>
        <dbReference type="ARBA" id="ARBA00023186"/>
    </source>
</evidence>
<dbReference type="CDD" id="cd16098">
    <property type="entry name" value="FliS"/>
    <property type="match status" value="1"/>
</dbReference>
<dbReference type="InterPro" id="IPR036584">
    <property type="entry name" value="FliS_sf"/>
</dbReference>
<comment type="similarity">
    <text evidence="2">Belongs to the FliS family.</text>
</comment>
<keyword evidence="4" id="KW-1005">Bacterial flagellum biogenesis</keyword>
<evidence type="ECO:0000256" key="3">
    <source>
        <dbReference type="ARBA" id="ARBA00022490"/>
    </source>
</evidence>
<accession>A0A0J1HVS2</accession>
<dbReference type="PANTHER" id="PTHR34773">
    <property type="entry name" value="FLAGELLAR SECRETION CHAPERONE FLIS"/>
    <property type="match status" value="1"/>
</dbReference>
<dbReference type="Pfam" id="PF02561">
    <property type="entry name" value="FliS"/>
    <property type="match status" value="1"/>
</dbReference>
<name>A0A0J1HVS2_NIACI</name>
<keyword evidence="6" id="KW-0969">Cilium</keyword>
<protein>
    <submittedName>
        <fullName evidence="6">Flagellar biosynthesis protein FliS</fullName>
    </submittedName>
</protein>
<organism evidence="6 7">
    <name type="scientific">Niallia circulans</name>
    <name type="common">Bacillus circulans</name>
    <dbReference type="NCBI Taxonomy" id="1397"/>
    <lineage>
        <taxon>Bacteria</taxon>
        <taxon>Bacillati</taxon>
        <taxon>Bacillota</taxon>
        <taxon>Bacilli</taxon>
        <taxon>Bacillales</taxon>
        <taxon>Bacillaceae</taxon>
        <taxon>Niallia</taxon>
    </lineage>
</organism>
<keyword evidence="6" id="KW-0282">Flagellum</keyword>
<dbReference type="EMBL" id="LDPH01000046">
    <property type="protein sequence ID" value="KLV17822.1"/>
    <property type="molecule type" value="Genomic_DNA"/>
</dbReference>
<comment type="subcellular location">
    <subcellularLocation>
        <location evidence="1">Cytoplasm</location>
        <location evidence="1">Cytosol</location>
    </subcellularLocation>
</comment>
<evidence type="ECO:0000313" key="7">
    <source>
        <dbReference type="Proteomes" id="UP000036045"/>
    </source>
</evidence>
<dbReference type="AlphaFoldDB" id="A0A0J1HVS2"/>
<dbReference type="RefSeq" id="WP_047944768.1">
    <property type="nucleotide sequence ID" value="NZ_JBANBP010000228.1"/>
</dbReference>
<dbReference type="InterPro" id="IPR003713">
    <property type="entry name" value="FliS"/>
</dbReference>
<evidence type="ECO:0000256" key="1">
    <source>
        <dbReference type="ARBA" id="ARBA00004514"/>
    </source>
</evidence>
<keyword evidence="5" id="KW-0143">Chaperone</keyword>
<dbReference type="GO" id="GO:0005829">
    <property type="term" value="C:cytosol"/>
    <property type="evidence" value="ECO:0007669"/>
    <property type="project" value="UniProtKB-SubCell"/>
</dbReference>
<comment type="caution">
    <text evidence="6">The sequence shown here is derived from an EMBL/GenBank/DDBJ whole genome shotgun (WGS) entry which is preliminary data.</text>
</comment>
<dbReference type="PATRIC" id="fig|1397.4.peg.4406"/>
<dbReference type="SUPFAM" id="SSF101116">
    <property type="entry name" value="Flagellar export chaperone FliS"/>
    <property type="match status" value="1"/>
</dbReference>
<reference evidence="6 7" key="1">
    <citation type="submission" date="2015-05" db="EMBL/GenBank/DDBJ databases">
        <title>Whole genome sequence and identification of bacterial endophytes from Costus igneus.</title>
        <authorList>
            <person name="Lee Y.P."/>
            <person name="Gan H.M."/>
            <person name="Eng W."/>
            <person name="Wheatley M.S."/>
            <person name="Caraballo A."/>
            <person name="Polter S."/>
            <person name="Savka M.A."/>
            <person name="Hudson A.O."/>
        </authorList>
    </citation>
    <scope>NUCLEOTIDE SEQUENCE [LARGE SCALE GENOMIC DNA]</scope>
    <source>
        <strain evidence="6 7">RIT379</strain>
    </source>
</reference>
<proteinExistence type="inferred from homology"/>
<dbReference type="PANTHER" id="PTHR34773:SF1">
    <property type="entry name" value="FLAGELLAR SECRETION CHAPERONE FLIS"/>
    <property type="match status" value="1"/>
</dbReference>
<evidence type="ECO:0000256" key="2">
    <source>
        <dbReference type="ARBA" id="ARBA00008787"/>
    </source>
</evidence>
<evidence type="ECO:0000256" key="4">
    <source>
        <dbReference type="ARBA" id="ARBA00022795"/>
    </source>
</evidence>
<dbReference type="Gene3D" id="1.20.120.340">
    <property type="entry name" value="Flagellar protein FliS"/>
    <property type="match status" value="1"/>
</dbReference>
<dbReference type="OrthoDB" id="9792010at2"/>
<keyword evidence="7" id="KW-1185">Reference proteome</keyword>
<keyword evidence="6" id="KW-0966">Cell projection</keyword>
<dbReference type="GO" id="GO:0071973">
    <property type="term" value="P:bacterial-type flagellum-dependent cell motility"/>
    <property type="evidence" value="ECO:0007669"/>
    <property type="project" value="TreeGrafter"/>
</dbReference>
<evidence type="ECO:0000313" key="6">
    <source>
        <dbReference type="EMBL" id="KLV17822.1"/>
    </source>
</evidence>
<sequence length="143" mass="16269">MANLISEEVLYQKSPQELTALLYEACLNNLEEAIENIENKDYILANVKLKKANDIVWRLGAGINYEAGIIADQLDMLYNYIAGKLIDANLKKDISIIQEVKTIIEELLAAWSVSMKEKTPKINTGLRQKTLAYEKNIMTYDKN</sequence>